<gene>
    <name evidence="1" type="ORF">M8818_000744</name>
</gene>
<dbReference type="EMBL" id="JAMKPW020000003">
    <property type="protein sequence ID" value="KAK8219770.1"/>
    <property type="molecule type" value="Genomic_DNA"/>
</dbReference>
<comment type="caution">
    <text evidence="1">The sequence shown here is derived from an EMBL/GenBank/DDBJ whole genome shotgun (WGS) entry which is preliminary data.</text>
</comment>
<protein>
    <submittedName>
        <fullName evidence="1">Uncharacterized protein</fullName>
    </submittedName>
</protein>
<reference evidence="1" key="1">
    <citation type="submission" date="2024-02" db="EMBL/GenBank/DDBJ databases">
        <title>Metagenome Assembled Genome of Zalaria obscura JY119.</title>
        <authorList>
            <person name="Vighnesh L."/>
            <person name="Jagadeeshwari U."/>
            <person name="Venkata Ramana C."/>
            <person name="Sasikala C."/>
        </authorList>
    </citation>
    <scope>NUCLEOTIDE SEQUENCE</scope>
    <source>
        <strain evidence="1">JY119</strain>
    </source>
</reference>
<proteinExistence type="predicted"/>
<organism evidence="1 2">
    <name type="scientific">Zalaria obscura</name>
    <dbReference type="NCBI Taxonomy" id="2024903"/>
    <lineage>
        <taxon>Eukaryota</taxon>
        <taxon>Fungi</taxon>
        <taxon>Dikarya</taxon>
        <taxon>Ascomycota</taxon>
        <taxon>Pezizomycotina</taxon>
        <taxon>Dothideomycetes</taxon>
        <taxon>Dothideomycetidae</taxon>
        <taxon>Dothideales</taxon>
        <taxon>Zalariaceae</taxon>
        <taxon>Zalaria</taxon>
    </lineage>
</organism>
<evidence type="ECO:0000313" key="2">
    <source>
        <dbReference type="Proteomes" id="UP001320706"/>
    </source>
</evidence>
<accession>A0ACC3SP66</accession>
<evidence type="ECO:0000313" key="1">
    <source>
        <dbReference type="EMBL" id="KAK8219770.1"/>
    </source>
</evidence>
<keyword evidence="2" id="KW-1185">Reference proteome</keyword>
<sequence length="479" mass="51440">MLRLALCRLALAPRSTTVPAPLSIAPDQNWDGIDGAWSSFTLRVGTPEQIVRVFPSWLSYQTWVVAPQGCQASDNFGDCADSRGYIFYTNESSTWDYKGLYSLWIEQNLDYAGNAYFGFDTVGLGGIGEGGPTVKNMTVGQFAVEDFWLGVLGLNPKPTNWSSFLDWSPSYMTTLKEENLIPSVSFGYTAGAPYRYTGVGASLTLGGYDASKFEENDVEFTFAFDNERDLVIVIQAITTSSNTTAETIQLLPDPIYVLVDNTVPQIWLSLEACQAFEQEFGLIYDNTTELYLNGPAQHLVAIPPANSSDSGSYSGNTATSSTSGSSSTWSPSSKTLSGGAIAGIAVGVAAVAIAAIVGAAIWWVRRRRRIAREKAEAEQLATEKAAGAANSSGDGDSQTSNSNSATEKGTLVIPKAELQGSSSFTNLKGHYRPSSSAMHSPNTPGGYSTPSLFLWKPRERQAEPAQFDIKQTPTANTSP</sequence>
<dbReference type="Proteomes" id="UP001320706">
    <property type="component" value="Unassembled WGS sequence"/>
</dbReference>
<name>A0ACC3SP66_9PEZI</name>